<accession>A0A8H4K872</accession>
<keyword evidence="2" id="KW-0378">Hydrolase</keyword>
<organism evidence="6 7">
    <name type="scientific">Fusarium austroafricanum</name>
    <dbReference type="NCBI Taxonomy" id="2364996"/>
    <lineage>
        <taxon>Eukaryota</taxon>
        <taxon>Fungi</taxon>
        <taxon>Dikarya</taxon>
        <taxon>Ascomycota</taxon>
        <taxon>Pezizomycotina</taxon>
        <taxon>Sordariomycetes</taxon>
        <taxon>Hypocreomycetidae</taxon>
        <taxon>Hypocreales</taxon>
        <taxon>Nectriaceae</taxon>
        <taxon>Fusarium</taxon>
        <taxon>Fusarium concolor species complex</taxon>
    </lineage>
</organism>
<keyword evidence="1" id="KW-0547">Nucleotide-binding</keyword>
<dbReference type="GO" id="GO:0043139">
    <property type="term" value="F:5'-3' DNA helicase activity"/>
    <property type="evidence" value="ECO:0007669"/>
    <property type="project" value="TreeGrafter"/>
</dbReference>
<comment type="caution">
    <text evidence="6">The sequence shown here is derived from an EMBL/GenBank/DDBJ whole genome shotgun (WGS) entry which is preliminary data.</text>
</comment>
<evidence type="ECO:0000313" key="6">
    <source>
        <dbReference type="EMBL" id="KAF4446455.1"/>
    </source>
</evidence>
<dbReference type="EMBL" id="JAADJG010000456">
    <property type="protein sequence ID" value="KAF4446455.1"/>
    <property type="molecule type" value="Genomic_DNA"/>
</dbReference>
<evidence type="ECO:0000256" key="1">
    <source>
        <dbReference type="ARBA" id="ARBA00022741"/>
    </source>
</evidence>
<keyword evidence="4" id="KW-0067">ATP-binding</keyword>
<dbReference type="GO" id="GO:0005524">
    <property type="term" value="F:ATP binding"/>
    <property type="evidence" value="ECO:0007669"/>
    <property type="project" value="UniProtKB-KW"/>
</dbReference>
<dbReference type="GO" id="GO:0016787">
    <property type="term" value="F:hydrolase activity"/>
    <property type="evidence" value="ECO:0007669"/>
    <property type="project" value="UniProtKB-KW"/>
</dbReference>
<name>A0A8H4K872_9HYPO</name>
<dbReference type="InterPro" id="IPR041679">
    <property type="entry name" value="DNA2/NAM7-like_C"/>
</dbReference>
<evidence type="ECO:0000256" key="3">
    <source>
        <dbReference type="ARBA" id="ARBA00022806"/>
    </source>
</evidence>
<dbReference type="PANTHER" id="PTHR43788:SF8">
    <property type="entry name" value="DNA-BINDING PROTEIN SMUBP-2"/>
    <property type="match status" value="1"/>
</dbReference>
<dbReference type="Gene3D" id="3.40.50.300">
    <property type="entry name" value="P-loop containing nucleotide triphosphate hydrolases"/>
    <property type="match status" value="1"/>
</dbReference>
<evidence type="ECO:0000259" key="5">
    <source>
        <dbReference type="Pfam" id="PF13087"/>
    </source>
</evidence>
<dbReference type="Pfam" id="PF13087">
    <property type="entry name" value="AAA_12"/>
    <property type="match status" value="1"/>
</dbReference>
<keyword evidence="3 6" id="KW-0347">Helicase</keyword>
<proteinExistence type="predicted"/>
<evidence type="ECO:0000256" key="2">
    <source>
        <dbReference type="ARBA" id="ARBA00022801"/>
    </source>
</evidence>
<dbReference type="OrthoDB" id="6513042at2759"/>
<reference evidence="6" key="1">
    <citation type="submission" date="2020-01" db="EMBL/GenBank/DDBJ databases">
        <title>Identification and distribution of gene clusters putatively required for synthesis of sphingolipid metabolism inhibitors in phylogenetically diverse species of the filamentous fungus Fusarium.</title>
        <authorList>
            <person name="Kim H.-S."/>
            <person name="Busman M."/>
            <person name="Brown D.W."/>
            <person name="Divon H."/>
            <person name="Uhlig S."/>
            <person name="Proctor R.H."/>
        </authorList>
    </citation>
    <scope>NUCLEOTIDE SEQUENCE</scope>
    <source>
        <strain evidence="6">NRRL 53441</strain>
    </source>
</reference>
<feature type="domain" description="DNA2/NAM7 helicase-like C-terminal" evidence="5">
    <location>
        <begin position="219"/>
        <end position="427"/>
    </location>
</feature>
<dbReference type="InterPro" id="IPR050534">
    <property type="entry name" value="Coronavir_polyprotein_1ab"/>
</dbReference>
<dbReference type="PANTHER" id="PTHR43788">
    <property type="entry name" value="DNA2/NAM7 HELICASE FAMILY MEMBER"/>
    <property type="match status" value="1"/>
</dbReference>
<protein>
    <submittedName>
        <fullName evidence="6">Putative ATP-dependent helicase C29A10.10c</fullName>
    </submittedName>
</protein>
<evidence type="ECO:0000256" key="4">
    <source>
        <dbReference type="ARBA" id="ARBA00022840"/>
    </source>
</evidence>
<dbReference type="AlphaFoldDB" id="A0A8H4K872"/>
<dbReference type="InterPro" id="IPR027417">
    <property type="entry name" value="P-loop_NTPase"/>
</dbReference>
<dbReference type="Proteomes" id="UP000605986">
    <property type="component" value="Unassembled WGS sequence"/>
</dbReference>
<evidence type="ECO:0000313" key="7">
    <source>
        <dbReference type="Proteomes" id="UP000605986"/>
    </source>
</evidence>
<keyword evidence="7" id="KW-1185">Reference proteome</keyword>
<dbReference type="SUPFAM" id="SSF52540">
    <property type="entry name" value="P-loop containing nucleoside triphosphate hydrolases"/>
    <property type="match status" value="1"/>
</dbReference>
<sequence length="484" mass="54523">MAASTTIVSEDCALFFGNRGPLIASGDGIGLKQKIKARLVARKAPDSDPWVGITLDFPLGKDQEDNEKSGFGVRYRAPEHASETSKPSGYHQIRLKFPRGFKFALENGEARSKFTNEHLCYIKIIFGEAKPTVEGFGLPFANRKDPQVEAWVNKNAPMAGEYTLMDILKQENFRALYWLLLLFESPAVDQVERPTVQTINEKEPGSENYYNRFVKDSQVSALEFLQASGLPIFRLRTQVRTTEGMYDLAREVFYPDLPIKYRKRLTLETQQLDIGRELETYARMKYPELRKPPEGILQQPFFVHRPSSTIFKDVDGTQACQEQDSYALTFLVGLITNSAIDPAQIVILTPWLANATLIERKRGQKNYRLLKNIQETTTIENFQGKEADIVVIVMSTTRETGPEITANEQLLRKMLTRHKSGLVIFGDICASGVIGGDNKGNLFKINKKAHELTALQKIDEKLFDDGRITTMKKGGRGPKSSNSS</sequence>
<gene>
    <name evidence="6" type="ORF">F53441_9912</name>
</gene>